<evidence type="ECO:0000313" key="2">
    <source>
        <dbReference type="EMBL" id="CAK0871986.1"/>
    </source>
</evidence>
<feature type="compositionally biased region" description="Polar residues" evidence="1">
    <location>
        <begin position="18"/>
        <end position="28"/>
    </location>
</feature>
<evidence type="ECO:0000256" key="1">
    <source>
        <dbReference type="SAM" id="MobiDB-lite"/>
    </source>
</evidence>
<protein>
    <submittedName>
        <fullName evidence="2">Uncharacterized protein</fullName>
    </submittedName>
</protein>
<accession>A0ABN9VFP9</accession>
<dbReference type="EMBL" id="CAUYUJ010017120">
    <property type="protein sequence ID" value="CAK0871986.1"/>
    <property type="molecule type" value="Genomic_DNA"/>
</dbReference>
<reference evidence="2" key="1">
    <citation type="submission" date="2023-10" db="EMBL/GenBank/DDBJ databases">
        <authorList>
            <person name="Chen Y."/>
            <person name="Shah S."/>
            <person name="Dougan E. K."/>
            <person name="Thang M."/>
            <person name="Chan C."/>
        </authorList>
    </citation>
    <scope>NUCLEOTIDE SEQUENCE [LARGE SCALE GENOMIC DNA]</scope>
</reference>
<proteinExistence type="predicted"/>
<gene>
    <name evidence="2" type="ORF">PCOR1329_LOCUS57597</name>
</gene>
<keyword evidence="3" id="KW-1185">Reference proteome</keyword>
<evidence type="ECO:0000313" key="3">
    <source>
        <dbReference type="Proteomes" id="UP001189429"/>
    </source>
</evidence>
<feature type="non-terminal residue" evidence="2">
    <location>
        <position position="1"/>
    </location>
</feature>
<feature type="region of interest" description="Disordered" evidence="1">
    <location>
        <begin position="1"/>
        <end position="80"/>
    </location>
</feature>
<sequence length="137" mass="14699">EEEEEEDRAPIEEGWEQRSPSLIRQSSCARARPGRARGPRPVCEAQGRAATTLPCGCHDRGHPNNPSVEAEPRPHRPPLGSTALAAKAALVRQGASPRGRADVAPAAVRWPPTIRDEGPRARATVADAAVCWPPLQV</sequence>
<organism evidence="2 3">
    <name type="scientific">Prorocentrum cordatum</name>
    <dbReference type="NCBI Taxonomy" id="2364126"/>
    <lineage>
        <taxon>Eukaryota</taxon>
        <taxon>Sar</taxon>
        <taxon>Alveolata</taxon>
        <taxon>Dinophyceae</taxon>
        <taxon>Prorocentrales</taxon>
        <taxon>Prorocentraceae</taxon>
        <taxon>Prorocentrum</taxon>
    </lineage>
</organism>
<comment type="caution">
    <text evidence="2">The sequence shown here is derived from an EMBL/GenBank/DDBJ whole genome shotgun (WGS) entry which is preliminary data.</text>
</comment>
<feature type="region of interest" description="Disordered" evidence="1">
    <location>
        <begin position="93"/>
        <end position="121"/>
    </location>
</feature>
<dbReference type="Proteomes" id="UP001189429">
    <property type="component" value="Unassembled WGS sequence"/>
</dbReference>
<name>A0ABN9VFP9_9DINO</name>